<keyword evidence="1" id="KW-0732">Signal</keyword>
<dbReference type="OrthoDB" id="1447689at2"/>
<feature type="chain" id="PRO_5001761671" description="Lipoprotein" evidence="1">
    <location>
        <begin position="21"/>
        <end position="101"/>
    </location>
</feature>
<dbReference type="eggNOG" id="ENOG50336R3">
    <property type="taxonomic scope" value="Bacteria"/>
</dbReference>
<organism evidence="2 3">
    <name type="scientific">Pedobacter antarcticus 4BY</name>
    <dbReference type="NCBI Taxonomy" id="1358423"/>
    <lineage>
        <taxon>Bacteria</taxon>
        <taxon>Pseudomonadati</taxon>
        <taxon>Bacteroidota</taxon>
        <taxon>Sphingobacteriia</taxon>
        <taxon>Sphingobacteriales</taxon>
        <taxon>Sphingobacteriaceae</taxon>
        <taxon>Pedobacter</taxon>
    </lineage>
</organism>
<feature type="signal peptide" evidence="1">
    <location>
        <begin position="1"/>
        <end position="20"/>
    </location>
</feature>
<dbReference type="Proteomes" id="UP000028007">
    <property type="component" value="Unassembled WGS sequence"/>
</dbReference>
<dbReference type="RefSeq" id="WP_037443617.1">
    <property type="nucleotide sequence ID" value="NZ_JNFF01000110.1"/>
</dbReference>
<protein>
    <recommendedName>
        <fullName evidence="4">Lipoprotein</fullName>
    </recommendedName>
</protein>
<accession>A0A081PD66</accession>
<evidence type="ECO:0000256" key="1">
    <source>
        <dbReference type="SAM" id="SignalP"/>
    </source>
</evidence>
<name>A0A081PD66_9SPHI</name>
<dbReference type="EMBL" id="JNFF01000110">
    <property type="protein sequence ID" value="KEQ28639.1"/>
    <property type="molecule type" value="Genomic_DNA"/>
</dbReference>
<dbReference type="PROSITE" id="PS51257">
    <property type="entry name" value="PROKAR_LIPOPROTEIN"/>
    <property type="match status" value="1"/>
</dbReference>
<evidence type="ECO:0000313" key="3">
    <source>
        <dbReference type="Proteomes" id="UP000028007"/>
    </source>
</evidence>
<reference evidence="2 3" key="1">
    <citation type="journal article" date="1992" name="Int. J. Syst. Bacteriol.">
        <title>Sphingobacterium antarcticus sp. nov. a Psychrotrophic Bacterium from the Soils of Schirmacher Oasis, Antarctica.</title>
        <authorList>
            <person name="Shivaji S."/>
            <person name="Ray M.K."/>
            <person name="Rao N.S."/>
            <person name="Saiserr L."/>
            <person name="Jagannadham M.V."/>
            <person name="Kumar G.S."/>
            <person name="Reddy G."/>
            <person name="Bhargava P.M."/>
        </authorList>
    </citation>
    <scope>NUCLEOTIDE SEQUENCE [LARGE SCALE GENOMIC DNA]</scope>
    <source>
        <strain evidence="2 3">4BY</strain>
    </source>
</reference>
<evidence type="ECO:0000313" key="2">
    <source>
        <dbReference type="EMBL" id="KEQ28639.1"/>
    </source>
</evidence>
<gene>
    <name evidence="2" type="ORF">N180_04375</name>
</gene>
<dbReference type="AlphaFoldDB" id="A0A081PD66"/>
<evidence type="ECO:0008006" key="4">
    <source>
        <dbReference type="Google" id="ProtNLM"/>
    </source>
</evidence>
<keyword evidence="3" id="KW-1185">Reference proteome</keyword>
<proteinExistence type="predicted"/>
<comment type="caution">
    <text evidence="2">The sequence shown here is derived from an EMBL/GenBank/DDBJ whole genome shotgun (WGS) entry which is preliminary data.</text>
</comment>
<sequence length="101" mass="10744">MRKLLVLLTLGIAFSSCSTARKSSGNGQIELKGTIEAAGMTTYQYGTHTLKSADKTYALRSSAVDLGTYEGKSVTVHGTKVEGYPVENGPDFINVTAVKLQ</sequence>